<name>A0A4V6D4G4_SETVI</name>
<dbReference type="Gramene" id="TKW06396">
    <property type="protein sequence ID" value="TKW06396"/>
    <property type="gene ID" value="SEVIR_7G240100v2"/>
</dbReference>
<gene>
    <name evidence="1" type="ORF">SEVIR_7G240100v2</name>
</gene>
<sequence>MIPHPHVWRILMTPATTGRRLLAEGSIVEVELAAFTHGRHMDERRAAASSPKCERASGGSSACRCASRASASTPAQVLPPPRHPLQLGEAVAAGRRLEL</sequence>
<evidence type="ECO:0000313" key="2">
    <source>
        <dbReference type="Proteomes" id="UP000298652"/>
    </source>
</evidence>
<dbReference type="EMBL" id="CM016558">
    <property type="protein sequence ID" value="TKW06396.1"/>
    <property type="molecule type" value="Genomic_DNA"/>
</dbReference>
<organism evidence="1 2">
    <name type="scientific">Setaria viridis</name>
    <name type="common">Green bristlegrass</name>
    <name type="synonym">Setaria italica subsp. viridis</name>
    <dbReference type="NCBI Taxonomy" id="4556"/>
    <lineage>
        <taxon>Eukaryota</taxon>
        <taxon>Viridiplantae</taxon>
        <taxon>Streptophyta</taxon>
        <taxon>Embryophyta</taxon>
        <taxon>Tracheophyta</taxon>
        <taxon>Spermatophyta</taxon>
        <taxon>Magnoliopsida</taxon>
        <taxon>Liliopsida</taxon>
        <taxon>Poales</taxon>
        <taxon>Poaceae</taxon>
        <taxon>PACMAD clade</taxon>
        <taxon>Panicoideae</taxon>
        <taxon>Panicodae</taxon>
        <taxon>Paniceae</taxon>
        <taxon>Cenchrinae</taxon>
        <taxon>Setaria</taxon>
    </lineage>
</organism>
<reference evidence="1" key="1">
    <citation type="submission" date="2019-03" db="EMBL/GenBank/DDBJ databases">
        <title>WGS assembly of Setaria viridis.</title>
        <authorList>
            <person name="Huang P."/>
            <person name="Jenkins J."/>
            <person name="Grimwood J."/>
            <person name="Barry K."/>
            <person name="Healey A."/>
            <person name="Mamidi S."/>
            <person name="Sreedasyam A."/>
            <person name="Shu S."/>
            <person name="Feldman M."/>
            <person name="Wu J."/>
            <person name="Yu Y."/>
            <person name="Chen C."/>
            <person name="Johnson J."/>
            <person name="Rokhsar D."/>
            <person name="Baxter I."/>
            <person name="Schmutz J."/>
            <person name="Brutnell T."/>
            <person name="Kellogg E."/>
        </authorList>
    </citation>
    <scope>NUCLEOTIDE SEQUENCE [LARGE SCALE GENOMIC DNA]</scope>
</reference>
<accession>A0A4V6D4G4</accession>
<dbReference type="Proteomes" id="UP000298652">
    <property type="component" value="Chromosome 7"/>
</dbReference>
<protein>
    <submittedName>
        <fullName evidence="1">Uncharacterized protein</fullName>
    </submittedName>
</protein>
<keyword evidence="2" id="KW-1185">Reference proteome</keyword>
<proteinExistence type="predicted"/>
<evidence type="ECO:0000313" key="1">
    <source>
        <dbReference type="EMBL" id="TKW06396.1"/>
    </source>
</evidence>
<dbReference type="AlphaFoldDB" id="A0A4V6D4G4"/>